<dbReference type="SUPFAM" id="SSF74653">
    <property type="entry name" value="TolA/TonB C-terminal domain"/>
    <property type="match status" value="1"/>
</dbReference>
<dbReference type="GO" id="GO:0055085">
    <property type="term" value="P:transmembrane transport"/>
    <property type="evidence" value="ECO:0007669"/>
    <property type="project" value="InterPro"/>
</dbReference>
<evidence type="ECO:0000259" key="2">
    <source>
        <dbReference type="Pfam" id="PF03544"/>
    </source>
</evidence>
<evidence type="ECO:0000313" key="4">
    <source>
        <dbReference type="Proteomes" id="UP000076234"/>
    </source>
</evidence>
<organism evidence="3 4">
    <name type="scientific">Sphingopyxis terrae subsp. terrae NBRC 15098</name>
    <dbReference type="NCBI Taxonomy" id="1219058"/>
    <lineage>
        <taxon>Bacteria</taxon>
        <taxon>Pseudomonadati</taxon>
        <taxon>Pseudomonadota</taxon>
        <taxon>Alphaproteobacteria</taxon>
        <taxon>Sphingomonadales</taxon>
        <taxon>Sphingomonadaceae</taxon>
        <taxon>Sphingopyxis</taxon>
    </lineage>
</organism>
<sequence>MASFFADIPAMERVTYRSSSVVAVAMLSLLTAPNAGAKPKEPMHLQPSSKWLLNYADDSCRLARQFGEGDDKVMLVMDRFEPGDGMRMSVFGKPARTSRMDGDAKIRFGPDQAEQAIEFYPGKGDGKTPALVLRSEVRIAPRSEAESAAHDAAHDAGDFSFRWSTVTPAEEAAVTWIEVGVPAGRNFVLETGSMGNAFAALSKCTDELLDHWGVDVARHATMTRPVTPKSDPGKWIRSGEYPKEMLWQGQRALVQFRLDVDASGNPTACHIQQTTRAKEFDDAVCKSIMRRAEFLPALDAEGKPMASYWLNSVNFHVGL</sequence>
<dbReference type="STRING" id="1219058.AOA14_04990"/>
<evidence type="ECO:0000313" key="3">
    <source>
        <dbReference type="EMBL" id="AMU93957.1"/>
    </source>
</evidence>
<dbReference type="AlphaFoldDB" id="A0A142VXE0"/>
<dbReference type="EMBL" id="CP013342">
    <property type="protein sequence ID" value="AMU93957.1"/>
    <property type="molecule type" value="Genomic_DNA"/>
</dbReference>
<name>A0A142VXE0_9SPHN</name>
<gene>
    <name evidence="3" type="ORF">AOA14_04990</name>
</gene>
<feature type="signal peptide" evidence="1">
    <location>
        <begin position="1"/>
        <end position="37"/>
    </location>
</feature>
<dbReference type="Pfam" id="PF03544">
    <property type="entry name" value="TonB_C"/>
    <property type="match status" value="1"/>
</dbReference>
<feature type="domain" description="TonB C-terminal" evidence="2">
    <location>
        <begin position="240"/>
        <end position="316"/>
    </location>
</feature>
<evidence type="ECO:0000256" key="1">
    <source>
        <dbReference type="SAM" id="SignalP"/>
    </source>
</evidence>
<reference evidence="4" key="1">
    <citation type="submission" date="2015-11" db="EMBL/GenBank/DDBJ databases">
        <title>Complete genome sequence of a polyethylene glycol-degrading strain Sphingopyxis terrae strain 203-1 (NBRC 15098).</title>
        <authorList>
            <person name="Yoshiyuki O."/>
            <person name="Shouta N."/>
            <person name="Nagata Y."/>
            <person name="Numata M."/>
            <person name="Tsuchikane K."/>
            <person name="Hosoyama A."/>
            <person name="Yamazoe A."/>
            <person name="Tsuda M."/>
            <person name="Fujita N."/>
            <person name="Kawai F."/>
        </authorList>
    </citation>
    <scope>NUCLEOTIDE SEQUENCE [LARGE SCALE GENOMIC DNA]</scope>
    <source>
        <strain evidence="4">203-1</strain>
    </source>
</reference>
<protein>
    <recommendedName>
        <fullName evidence="2">TonB C-terminal domain-containing protein</fullName>
    </recommendedName>
</protein>
<dbReference type="Proteomes" id="UP000076234">
    <property type="component" value="Chromosome"/>
</dbReference>
<dbReference type="KEGG" id="ster:AOA14_04990"/>
<dbReference type="Gene3D" id="3.30.1150.10">
    <property type="match status" value="1"/>
</dbReference>
<proteinExistence type="predicted"/>
<feature type="chain" id="PRO_5007502254" description="TonB C-terminal domain-containing protein" evidence="1">
    <location>
        <begin position="38"/>
        <end position="319"/>
    </location>
</feature>
<dbReference type="InterPro" id="IPR037682">
    <property type="entry name" value="TonB_C"/>
</dbReference>
<reference evidence="3 4" key="2">
    <citation type="journal article" date="2016" name="Genome Announc.">
        <title>Complete Genome Sequence of Sphingopyxis terrae Strain 203-1 (NBRC 111660), a Polyethylene Glycol Degrader.</title>
        <authorList>
            <person name="Ohtsubo Y."/>
            <person name="Nonoyama S."/>
            <person name="Nagata Y."/>
            <person name="Numata M."/>
            <person name="Tsuchikane K."/>
            <person name="Hosoyama A."/>
            <person name="Yamazoe A."/>
            <person name="Tsuda M."/>
            <person name="Fujita N."/>
            <person name="Kawai F."/>
        </authorList>
    </citation>
    <scope>NUCLEOTIDE SEQUENCE [LARGE SCALE GENOMIC DNA]</scope>
    <source>
        <strain evidence="3 4">203-1</strain>
    </source>
</reference>
<keyword evidence="1" id="KW-0732">Signal</keyword>
<accession>A0A142VXE0</accession>